<accession>A0ABY9MQW4</accession>
<gene>
    <name evidence="4" type="ORF">RCF98_01225</name>
</gene>
<reference evidence="4 5" key="1">
    <citation type="submission" date="2023-08" db="EMBL/GenBank/DDBJ databases">
        <title>New molecular markers tilS and rpoB for phylogenetic and monitoring studies of the genus Thiothrix biodiversity.</title>
        <authorList>
            <person name="Ravin N.V."/>
            <person name="Smolyakov D."/>
            <person name="Markov N.D."/>
            <person name="Beletsky A.V."/>
            <person name="Mardanov A.V."/>
            <person name="Rudenko T.S."/>
            <person name="Grabovich M.Y."/>
        </authorList>
    </citation>
    <scope>NUCLEOTIDE SEQUENCE [LARGE SCALE GENOMIC DNA]</scope>
    <source>
        <strain evidence="4 5">MK1</strain>
    </source>
</reference>
<keyword evidence="2" id="KW-0812">Transmembrane</keyword>
<evidence type="ECO:0000259" key="3">
    <source>
        <dbReference type="Pfam" id="PF20712"/>
    </source>
</evidence>
<feature type="domain" description="Cyanobacterial TRADD-N associated 2 transmembrane" evidence="3">
    <location>
        <begin position="51"/>
        <end position="119"/>
    </location>
</feature>
<protein>
    <recommendedName>
        <fullName evidence="3">Cyanobacterial TRADD-N associated 2 transmembrane domain-containing protein</fullName>
    </recommendedName>
</protein>
<feature type="region of interest" description="Disordered" evidence="1">
    <location>
        <begin position="177"/>
        <end position="212"/>
    </location>
</feature>
<evidence type="ECO:0000256" key="2">
    <source>
        <dbReference type="SAM" id="Phobius"/>
    </source>
</evidence>
<dbReference type="InterPro" id="IPR048567">
    <property type="entry name" value="CyanoTRADDas_TM"/>
</dbReference>
<dbReference type="Proteomes" id="UP001236657">
    <property type="component" value="Chromosome"/>
</dbReference>
<keyword evidence="2" id="KW-1133">Transmembrane helix</keyword>
<name>A0ABY9MQW4_9GAMM</name>
<feature type="compositionally biased region" description="Basic and acidic residues" evidence="1">
    <location>
        <begin position="195"/>
        <end position="212"/>
    </location>
</feature>
<evidence type="ECO:0000313" key="5">
    <source>
        <dbReference type="Proteomes" id="UP001236657"/>
    </source>
</evidence>
<feature type="transmembrane region" description="Helical" evidence="2">
    <location>
        <begin position="61"/>
        <end position="82"/>
    </location>
</feature>
<dbReference type="Pfam" id="PF20712">
    <property type="entry name" value="CyanoTRADDas_TM"/>
    <property type="match status" value="1"/>
</dbReference>
<evidence type="ECO:0000313" key="4">
    <source>
        <dbReference type="EMBL" id="WML90987.1"/>
    </source>
</evidence>
<proteinExistence type="predicted"/>
<organism evidence="4 5">
    <name type="scientific">Thiothrix lacustris</name>
    <dbReference type="NCBI Taxonomy" id="525917"/>
    <lineage>
        <taxon>Bacteria</taxon>
        <taxon>Pseudomonadati</taxon>
        <taxon>Pseudomonadota</taxon>
        <taxon>Gammaproteobacteria</taxon>
        <taxon>Thiotrichales</taxon>
        <taxon>Thiotrichaceae</taxon>
        <taxon>Thiothrix</taxon>
    </lineage>
</organism>
<dbReference type="RefSeq" id="WP_308394000.1">
    <property type="nucleotide sequence ID" value="NZ_CP133218.1"/>
</dbReference>
<keyword evidence="2" id="KW-0472">Membrane</keyword>
<evidence type="ECO:0000256" key="1">
    <source>
        <dbReference type="SAM" id="MobiDB-lite"/>
    </source>
</evidence>
<sequence>MNTSNSNAINESVISVKQEQILKRLSDADKDDVKEIAISQLDLLSSYYQLSLSQANRSFRWALIASVIGLIFFLLAIGFLIFTNGTAVDQALVCGVGGAVSGFIGGVNFMLYGKTQAQLELFHGKLEATQRFLLANSLCESLSGKLKDYTRARLIGTLAGVTGSDITKDLVSDGVDLGQNPPPVFEPPQDLPPQEGDRRDGDHHNDVAGRPM</sequence>
<dbReference type="EMBL" id="CP133218">
    <property type="protein sequence ID" value="WML90987.1"/>
    <property type="molecule type" value="Genomic_DNA"/>
</dbReference>
<keyword evidence="5" id="KW-1185">Reference proteome</keyword>
<feature type="compositionally biased region" description="Pro residues" evidence="1">
    <location>
        <begin position="180"/>
        <end position="191"/>
    </location>
</feature>
<feature type="transmembrane region" description="Helical" evidence="2">
    <location>
        <begin position="88"/>
        <end position="111"/>
    </location>
</feature>